<accession>A0A2C6L9Z8</accession>
<dbReference type="EMBL" id="MIGC01000913">
    <property type="protein sequence ID" value="PHJ23964.1"/>
    <property type="molecule type" value="Genomic_DNA"/>
</dbReference>
<feature type="compositionally biased region" description="Basic and acidic residues" evidence="1">
    <location>
        <begin position="377"/>
        <end position="386"/>
    </location>
</feature>
<feature type="region of interest" description="Disordered" evidence="1">
    <location>
        <begin position="319"/>
        <end position="356"/>
    </location>
</feature>
<proteinExistence type="predicted"/>
<feature type="compositionally biased region" description="Polar residues" evidence="1">
    <location>
        <begin position="782"/>
        <end position="794"/>
    </location>
</feature>
<feature type="region of interest" description="Disordered" evidence="1">
    <location>
        <begin position="375"/>
        <end position="398"/>
    </location>
</feature>
<feature type="compositionally biased region" description="Basic and acidic residues" evidence="1">
    <location>
        <begin position="598"/>
        <end position="609"/>
    </location>
</feature>
<feature type="region of interest" description="Disordered" evidence="1">
    <location>
        <begin position="735"/>
        <end position="798"/>
    </location>
</feature>
<name>A0A2C6L9Z8_9APIC</name>
<feature type="region of interest" description="Disordered" evidence="1">
    <location>
        <begin position="131"/>
        <end position="162"/>
    </location>
</feature>
<dbReference type="AlphaFoldDB" id="A0A2C6L9Z8"/>
<feature type="compositionally biased region" description="Polar residues" evidence="1">
    <location>
        <begin position="336"/>
        <end position="350"/>
    </location>
</feature>
<feature type="compositionally biased region" description="Basic and acidic residues" evidence="1">
    <location>
        <begin position="464"/>
        <end position="475"/>
    </location>
</feature>
<protein>
    <submittedName>
        <fullName evidence="2">Asparagine-rich protein</fullName>
    </submittedName>
</protein>
<evidence type="ECO:0000256" key="1">
    <source>
        <dbReference type="SAM" id="MobiDB-lite"/>
    </source>
</evidence>
<feature type="compositionally biased region" description="Acidic residues" evidence="1">
    <location>
        <begin position="494"/>
        <end position="503"/>
    </location>
</feature>
<dbReference type="GeneID" id="94425596"/>
<reference evidence="2 3" key="1">
    <citation type="journal article" date="2017" name="Int. J. Parasitol.">
        <title>The genome of the protozoan parasite Cystoisospora suis and a reverse vaccinology approach to identify vaccine candidates.</title>
        <authorList>
            <person name="Palmieri N."/>
            <person name="Shrestha A."/>
            <person name="Ruttkowski B."/>
            <person name="Beck T."/>
            <person name="Vogl C."/>
            <person name="Tomley F."/>
            <person name="Blake D.P."/>
            <person name="Joachim A."/>
        </authorList>
    </citation>
    <scope>NUCLEOTIDE SEQUENCE [LARGE SCALE GENOMIC DNA]</scope>
    <source>
        <strain evidence="2 3">Wien I</strain>
    </source>
</reference>
<feature type="compositionally biased region" description="Low complexity" evidence="1">
    <location>
        <begin position="131"/>
        <end position="143"/>
    </location>
</feature>
<organism evidence="2 3">
    <name type="scientific">Cystoisospora suis</name>
    <dbReference type="NCBI Taxonomy" id="483139"/>
    <lineage>
        <taxon>Eukaryota</taxon>
        <taxon>Sar</taxon>
        <taxon>Alveolata</taxon>
        <taxon>Apicomplexa</taxon>
        <taxon>Conoidasida</taxon>
        <taxon>Coccidia</taxon>
        <taxon>Eucoccidiorida</taxon>
        <taxon>Eimeriorina</taxon>
        <taxon>Sarcocystidae</taxon>
        <taxon>Cystoisospora</taxon>
    </lineage>
</organism>
<keyword evidence="3" id="KW-1185">Reference proteome</keyword>
<feature type="region of interest" description="Disordered" evidence="1">
    <location>
        <begin position="464"/>
        <end position="541"/>
    </location>
</feature>
<comment type="caution">
    <text evidence="2">The sequence shown here is derived from an EMBL/GenBank/DDBJ whole genome shotgun (WGS) entry which is preliminary data.</text>
</comment>
<evidence type="ECO:0000313" key="3">
    <source>
        <dbReference type="Proteomes" id="UP000221165"/>
    </source>
</evidence>
<sequence length="1208" mass="135881">MGSSSIGLIWEDLWRCRDCKRHFRVTLTACQQSEVYVHQQKHYRTVLHSRKRPFGSCLEVVPSAFPFLQCQPRGFSSVSSPRPPDLYSWPSSSFLPQPSCSSRCLSPRRTFPSPAFTRSSLSPLCVLVSEASSSSDPHPFSASTCTSLPSRQRRGSPFSHLSPRQSHFATCHGLQNRQSRGYWVCSSSFSFFSWRPRNRSLSRSQARELSRSFSSSRSLILPPSSSISSSRPLSDLCSSLLLTRPSSVARRFSTESLLPHPFTTSSSSLFSSYVHFSSGFSRLAAAFSSPLNLPRVSSPVFSAHDRLGSLLYLSQRPYRRGRKNASRRQDEEPRWASSSLSSHQADQGSFENIEETRTRDVRIDRSVFTYRELPEEDDRRKIQKEEATDEGIDQYKSGEEKFSNCGTNAPSVPQRSSGSSSIKKINKVSSASDVERDFSASFPSSGIPGDAFVEFTTESVARLWGRDQPERRKEGGVPAGGSKGKLVERRGTEVEEEVGDKDEDSSKNYGRRRKRARGGTARRGDFAGEEEERQGKGQSRRLLFSPIDDADLRHLPFETLDAQRLLYVLGRASVLVEAEVQDAKSGDSMEMVSSSPGDSKRGEDDDLFSHTDTLPLSELSRREREGLPAPASSLDLPPFSTLPRREEEEDKAKETISSSSTPFTFVSPSGGNKETSRCSVLADDLDFWISIYMRLGNLLPSLSPREFSRAVQGLGYVRPRLIQLAEKTLLCKASETGTQRSRNGDTAAPRETKNHGGTRVDSLTGAVHSDEDHVSHPAITNGGKSRSPSVMSSTKDSHLLREEVEIHRRKEEKAGVSWVSVEHARKFLELDGNLVVQLRRHVGLQATQFHGDCLSRVFYGMVRGQMEGDPQFLDFFTSEVLERFEKKLRPWHVHKMFMVSLSSPHVSRDFQSVLGNHLVSNLAYLPAKSFSEFIPKLVESGLVRPAHVIKINIISGKRLRAWNDSTLLLSLGYPLIMYDLITPGNAIALFRTLQKLGLPEPYPTKDKSMGSLPLPLVSSEDEGEYRRAVRRINKHLIPLKLMEIRLRIDRPNVYATFSPPLRSWLKAVRDAPLTLTSFGHPFEQAHVNAPLLQGAAELCKEQKETFFFHPHLEGPFLLELASPLSQISLEWDEPWCFYPAFQEYERRVYTDCRRNYLRHEGWKVVTVSASAFRALEETDRKRWIVEELKKVTHHVLKLSATGKASHVL</sequence>
<dbReference type="RefSeq" id="XP_067925638.1">
    <property type="nucleotide sequence ID" value="XM_068062385.1"/>
</dbReference>
<feature type="region of interest" description="Disordered" evidence="1">
    <location>
        <begin position="581"/>
        <end position="676"/>
    </location>
</feature>
<dbReference type="OrthoDB" id="332570at2759"/>
<feature type="compositionally biased region" description="Basic and acidic residues" evidence="1">
    <location>
        <begin position="643"/>
        <end position="654"/>
    </location>
</feature>
<dbReference type="Proteomes" id="UP000221165">
    <property type="component" value="Unassembled WGS sequence"/>
</dbReference>
<evidence type="ECO:0000313" key="2">
    <source>
        <dbReference type="EMBL" id="PHJ23964.1"/>
    </source>
</evidence>
<gene>
    <name evidence="2" type="ORF">CSUI_002183</name>
</gene>
<feature type="compositionally biased region" description="Low complexity" evidence="1">
    <location>
        <begin position="627"/>
        <end position="638"/>
    </location>
</feature>
<feature type="compositionally biased region" description="Low complexity" evidence="1">
    <location>
        <begin position="657"/>
        <end position="669"/>
    </location>
</feature>
<dbReference type="VEuPathDB" id="ToxoDB:CSUI_002183"/>